<dbReference type="HOGENOM" id="CLU_1703850_0_0_1"/>
<accession>Q0C7V3</accession>
<sequence length="154" mass="17852">MDKFNPSFKTDKFQLFKTWEYKDAVFYRMATRTSTIAYIASWFSDVKVTVVFLKIQLPTFTEAYDALEAAGQKIALWETISGWDIMHLCRTQPDKVQIDVNEVGHERIFMIAWAPQSGDKATLEGMQEFINENYALQLAHDHFEGAIRRKISSD</sequence>
<dbReference type="VEuPathDB" id="FungiDB:ATEG_10231"/>
<dbReference type="AlphaFoldDB" id="Q0C7V3"/>
<organism evidence="1 2">
    <name type="scientific">Aspergillus terreus (strain NIH 2624 / FGSC A1156)</name>
    <dbReference type="NCBI Taxonomy" id="341663"/>
    <lineage>
        <taxon>Eukaryota</taxon>
        <taxon>Fungi</taxon>
        <taxon>Dikarya</taxon>
        <taxon>Ascomycota</taxon>
        <taxon>Pezizomycotina</taxon>
        <taxon>Eurotiomycetes</taxon>
        <taxon>Eurotiomycetidae</taxon>
        <taxon>Eurotiales</taxon>
        <taxon>Aspergillaceae</taxon>
        <taxon>Aspergillus</taxon>
        <taxon>Aspergillus subgen. Circumdati</taxon>
    </lineage>
</organism>
<dbReference type="GeneID" id="4354568"/>
<evidence type="ECO:0000313" key="1">
    <source>
        <dbReference type="EMBL" id="EAU29228.1"/>
    </source>
</evidence>
<protein>
    <submittedName>
        <fullName evidence="1">Uncharacterized protein</fullName>
    </submittedName>
</protein>
<dbReference type="eggNOG" id="ENOG502T6HK">
    <property type="taxonomic scope" value="Eukaryota"/>
</dbReference>
<gene>
    <name evidence="1" type="ORF">ATEG_10231</name>
</gene>
<reference evidence="2" key="1">
    <citation type="submission" date="2005-09" db="EMBL/GenBank/DDBJ databases">
        <title>Annotation of the Aspergillus terreus NIH2624 genome.</title>
        <authorList>
            <person name="Birren B.W."/>
            <person name="Lander E.S."/>
            <person name="Galagan J.E."/>
            <person name="Nusbaum C."/>
            <person name="Devon K."/>
            <person name="Henn M."/>
            <person name="Ma L.-J."/>
            <person name="Jaffe D.B."/>
            <person name="Butler J."/>
            <person name="Alvarez P."/>
            <person name="Gnerre S."/>
            <person name="Grabherr M."/>
            <person name="Kleber M."/>
            <person name="Mauceli E.W."/>
            <person name="Brockman W."/>
            <person name="Rounsley S."/>
            <person name="Young S.K."/>
            <person name="LaButti K."/>
            <person name="Pushparaj V."/>
            <person name="DeCaprio D."/>
            <person name="Crawford M."/>
            <person name="Koehrsen M."/>
            <person name="Engels R."/>
            <person name="Montgomery P."/>
            <person name="Pearson M."/>
            <person name="Howarth C."/>
            <person name="Larson L."/>
            <person name="Luoma S."/>
            <person name="White J."/>
            <person name="Alvarado L."/>
            <person name="Kodira C.D."/>
            <person name="Zeng Q."/>
            <person name="Oleary S."/>
            <person name="Yandava C."/>
            <person name="Denning D.W."/>
            <person name="Nierman W.C."/>
            <person name="Milne T."/>
            <person name="Madden K."/>
        </authorList>
    </citation>
    <scope>NUCLEOTIDE SEQUENCE [LARGE SCALE GENOMIC DNA]</scope>
    <source>
        <strain evidence="2">NIH 2624 / FGSC A1156</strain>
    </source>
</reference>
<dbReference type="EMBL" id="CH476610">
    <property type="protein sequence ID" value="EAU29228.1"/>
    <property type="molecule type" value="Genomic_DNA"/>
</dbReference>
<name>Q0C7V3_ASPTN</name>
<proteinExistence type="predicted"/>
<evidence type="ECO:0000313" key="2">
    <source>
        <dbReference type="Proteomes" id="UP000007963"/>
    </source>
</evidence>
<dbReference type="Proteomes" id="UP000007963">
    <property type="component" value="Unassembled WGS sequence"/>
</dbReference>
<dbReference type="RefSeq" id="XP_001218579.1">
    <property type="nucleotide sequence ID" value="XM_001218578.1"/>
</dbReference>
<dbReference type="OrthoDB" id="4390553at2759"/>
<dbReference type="OMA" id="LNVDNWT"/>